<dbReference type="AlphaFoldDB" id="A0A6C0UL64"/>
<name>A0A6C0UL64_9EURY</name>
<gene>
    <name evidence="1" type="ORF">G3I44_12850</name>
</gene>
<reference evidence="1 2" key="1">
    <citation type="submission" date="2020-02" db="EMBL/GenBank/DDBJ databases">
        <title>Whole genome sequence of Halogeometricum borinquense strain wsp4.</title>
        <authorList>
            <person name="Verma D.K."/>
            <person name="Gopal K."/>
            <person name="Prasad E.S."/>
        </authorList>
    </citation>
    <scope>NUCLEOTIDE SEQUENCE [LARGE SCALE GENOMIC DNA]</scope>
    <source>
        <strain evidence="2">wsp4</strain>
    </source>
</reference>
<evidence type="ECO:0000313" key="2">
    <source>
        <dbReference type="Proteomes" id="UP000465846"/>
    </source>
</evidence>
<dbReference type="Proteomes" id="UP000465846">
    <property type="component" value="Chromosome"/>
</dbReference>
<dbReference type="EMBL" id="CP048739">
    <property type="protein sequence ID" value="QIB75091.1"/>
    <property type="molecule type" value="Genomic_DNA"/>
</dbReference>
<sequence>MARFYPSFIRHYEHVRGGFPAPPRAFRVMSPRTNAPAMVPAGSGPSDATANARDAENEDDDSSDLRTATRLLRLVKLVLGVLVSLLTALKLLGLL</sequence>
<protein>
    <submittedName>
        <fullName evidence="1">Uncharacterized protein</fullName>
    </submittedName>
</protein>
<proteinExistence type="predicted"/>
<accession>A0A6C0UL64</accession>
<evidence type="ECO:0000313" key="1">
    <source>
        <dbReference type="EMBL" id="QIB75091.1"/>
    </source>
</evidence>
<organism evidence="1 2">
    <name type="scientific">Halogeometricum borinquense</name>
    <dbReference type="NCBI Taxonomy" id="60847"/>
    <lineage>
        <taxon>Archaea</taxon>
        <taxon>Methanobacteriati</taxon>
        <taxon>Methanobacteriota</taxon>
        <taxon>Stenosarchaea group</taxon>
        <taxon>Halobacteria</taxon>
        <taxon>Halobacteriales</taxon>
        <taxon>Haloferacaceae</taxon>
        <taxon>Halogeometricum</taxon>
    </lineage>
</organism>